<comment type="caution">
    <text evidence="4">The sequence shown here is derived from an EMBL/GenBank/DDBJ whole genome shotgun (WGS) entry which is preliminary data.</text>
</comment>
<evidence type="ECO:0000313" key="4">
    <source>
        <dbReference type="EMBL" id="EOR96557.1"/>
    </source>
</evidence>
<dbReference type="AlphaFoldDB" id="R9GXL7"/>
<evidence type="ECO:0000256" key="1">
    <source>
        <dbReference type="ARBA" id="ARBA00004442"/>
    </source>
</evidence>
<dbReference type="SUPFAM" id="SSF56935">
    <property type="entry name" value="Porins"/>
    <property type="match status" value="1"/>
</dbReference>
<organism evidence="4 5">
    <name type="scientific">Arcticibacter svalbardensis MN12-7</name>
    <dbReference type="NCBI Taxonomy" id="1150600"/>
    <lineage>
        <taxon>Bacteria</taxon>
        <taxon>Pseudomonadati</taxon>
        <taxon>Bacteroidota</taxon>
        <taxon>Sphingobacteriia</taxon>
        <taxon>Sphingobacteriales</taxon>
        <taxon>Sphingobacteriaceae</taxon>
        <taxon>Arcticibacter</taxon>
    </lineage>
</organism>
<accession>R9GXL7</accession>
<keyword evidence="3" id="KW-0998">Cell outer membrane</keyword>
<name>R9GXL7_9SPHI</name>
<dbReference type="OrthoDB" id="9803050at2"/>
<dbReference type="Gene3D" id="2.60.40.1120">
    <property type="entry name" value="Carboxypeptidase-like, regulatory domain"/>
    <property type="match status" value="1"/>
</dbReference>
<dbReference type="RefSeq" id="WP_016193442.1">
    <property type="nucleotide sequence ID" value="NZ_AQPN01000008.1"/>
</dbReference>
<dbReference type="InterPro" id="IPR008969">
    <property type="entry name" value="CarboxyPept-like_regulatory"/>
</dbReference>
<keyword evidence="2" id="KW-0472">Membrane</keyword>
<dbReference type="SUPFAM" id="SSF49464">
    <property type="entry name" value="Carboxypeptidase regulatory domain-like"/>
    <property type="match status" value="1"/>
</dbReference>
<dbReference type="InterPro" id="IPR036942">
    <property type="entry name" value="Beta-barrel_TonB_sf"/>
</dbReference>
<keyword evidence="4" id="KW-0675">Receptor</keyword>
<dbReference type="Gene3D" id="2.40.170.20">
    <property type="entry name" value="TonB-dependent receptor, beta-barrel domain"/>
    <property type="match status" value="1"/>
</dbReference>
<comment type="subcellular location">
    <subcellularLocation>
        <location evidence="1">Cell outer membrane</location>
    </subcellularLocation>
</comment>
<dbReference type="PATRIC" id="fig|1150600.3.peg.183"/>
<dbReference type="EMBL" id="AQPN01000008">
    <property type="protein sequence ID" value="EOR96557.1"/>
    <property type="molecule type" value="Genomic_DNA"/>
</dbReference>
<evidence type="ECO:0000256" key="3">
    <source>
        <dbReference type="ARBA" id="ARBA00023237"/>
    </source>
</evidence>
<dbReference type="eggNOG" id="COG4771">
    <property type="taxonomic scope" value="Bacteria"/>
</dbReference>
<dbReference type="GO" id="GO:0009279">
    <property type="term" value="C:cell outer membrane"/>
    <property type="evidence" value="ECO:0007669"/>
    <property type="project" value="UniProtKB-SubCell"/>
</dbReference>
<keyword evidence="5" id="KW-1185">Reference proteome</keyword>
<dbReference type="Pfam" id="PF13715">
    <property type="entry name" value="CarbopepD_reg_2"/>
    <property type="match status" value="1"/>
</dbReference>
<dbReference type="Proteomes" id="UP000014174">
    <property type="component" value="Unassembled WGS sequence"/>
</dbReference>
<evidence type="ECO:0000313" key="5">
    <source>
        <dbReference type="Proteomes" id="UP000014174"/>
    </source>
</evidence>
<protein>
    <submittedName>
        <fullName evidence="4">TonB-dependent receptor</fullName>
    </submittedName>
</protein>
<sequence>MVLYKLGVLLILTTFLFTPVHAQKIITISGFVQDARNGESLVGTLISIDSSHKSSCNSYGFYSISIPAGKHHIQYAYIGYQTFELDAVFTKDTLINAKLNTLENLIDEVVINVSGWNNSNRSVHVTPLSMSSVKLLPPLLGEADLIRSFQLLPGVSTIGDGASGFNVRGGGVDQNLVLLDEAPLYFTSHLFNLFSVANPDAVMDAVLYKTEMPARFGGRLSSVLDTRLKEGNNQKWNVAGGLGLIASRLTIEGPIKKDKSSVLISGRRSYTDVITRQSSNTDISDNSIYFYDLSTKMNFSLSNHDRLFISGYLGKDKIQSAGVFMLQWGNGTGTVRWNHVYTNKLFSNVSAIYSNYQYSLGSMSEPTSSFEWKAGIIDYTLKNTYNWYPNVNNTIYFGAEVALHEFIPGNARPTGEASIFSAINIDGQRAAEYNLFWDHEIKVSDRLSMEYGLRMSAFQSIAKDSTTVSDYEGAITERKIAYNTQQFTDWESMKWYANLQPRLSLKLQINTSSAVKASYTRTVQYLHLMTNTISTSPLDMWAPSSYNIEPEKADQVSAGYFSNLFNGKYEASAEVYYRKLYNQLDFVDGAETLLNEDLPGDILVGQGRAYGTEFYFKKNEGRFNGWISYTLSKTERKINGINNNAYYPSKYDKTHSLALVAIYQLKPRISISATYSFSTGTPATLPSSKYEFNGYSVQYNAGNYRNNYRIPAYHRLDLSATFKNKTRPGKKISGEWVVSAFNALNRRNAFSMYLRQNESSPQNLEAVRFSMIGMIIPSVTYNFKF</sequence>
<evidence type="ECO:0000256" key="2">
    <source>
        <dbReference type="ARBA" id="ARBA00023136"/>
    </source>
</evidence>
<gene>
    <name evidence="4" type="ORF">ADIARSV_0188</name>
</gene>
<reference evidence="4 5" key="1">
    <citation type="journal article" date="2013" name="Genome Announc.">
        <title>Draft Genome Sequence of Arcticibacter svalbardensis Strain MN12-7T, a Member of the Family Sphingobacteriaceae Isolated from an Arctic Soil Sample.</title>
        <authorList>
            <person name="Shivaji S."/>
            <person name="Ara S."/>
            <person name="Prasad S."/>
            <person name="Manasa B.P."/>
            <person name="Begum Z."/>
            <person name="Singh A."/>
            <person name="Kumar Pinnaka A."/>
        </authorList>
    </citation>
    <scope>NUCLEOTIDE SEQUENCE [LARGE SCALE GENOMIC DNA]</scope>
    <source>
        <strain evidence="4 5">MN12-7</strain>
    </source>
</reference>
<dbReference type="STRING" id="1150600.ADIARSV_0188"/>
<proteinExistence type="predicted"/>